<keyword evidence="2" id="KW-1185">Reference proteome</keyword>
<accession>A0ABY1JA33</accession>
<proteinExistence type="predicted"/>
<sequence>MKNRLLPLLFVLGGFSAYSQVGIGKLDPSPSAQLEVFATDKGMLIPRVKLTSSTDATTIGKGNVESLLVFNTNAISDIKPGYYYWFDNKWNRILISGESSGAAGSVTYNPTTNVFSYTDAAGNTQLVDISKMIKANETLTTLENKGEGVYVYTNEKGDAVTINVVGDVVANASTIFNNAEVTNFIKEISEQTAGSVTYNSETKQFSYVDVAGNTQVVNIADVIKGSETVTTLENKGEGLYTYKNEEGTEVNINVVGDVIANASTIINNSEFKTELTNVIKTDETLTTLENKGSGLYTYTNEKGVEVDINVVGDVVANASTIFNNAEVTNFIKEISEQTAGSVTYNSETKQFSYVDVAGNTQVVNIADVIKGSETVTTLENKGEGLYTYKNEEGTEVNINVVGDVIANASTIINNSEFKTELTNVIKTDETLTTLENKGSGLYTYTNEKGVEVDINVVGDVIGNASTIFNNAEVTNFIKEISEQTAGSVTYNSETKQFSYVDVAGNTQVVNISDVIKGSETVTTLENKGEGLYTYKNEEGTEVNIDVVGDVVANASTIINNSEFKTELTNVIKTDETLTTLESKGEGVYVYTNEKGTAVTIDVLGDVIGNASTIFNNAEVTNFIKEISEQTAGSVTYNSETKQFSYVDVAGNTQVVNISDVIKGSETVTTLENKGEGLYTYKNEEGTEVNIDVVGDVVANASTIINNSEFKTELTNVIKTDETLTTLENKGEGLYTYTNEKGVEVDINVVGDVVANASTIFNNAEVTNFIKEISEQTAGSVTYNSETKQFSYVDVAGNTQVVNIADVIKGSETVTTLENKGEGLYTYKNEEGTEVNIDVVGDVVANASTIINNSEFKTELTNVIKTDETLTTLENKGEGLYTYTNEKGVEVDINVVGDVIGNASTIFNNAEVTNFIKEISEQTAGSVTYNSETKQFSYVDVAGNTQVVNIADVIKGSETVTTLENKGEGLYTYKNEEGTEVNIDVVGDVVANASTIINNSEFKTELTNVIKTDETLTTLENKGEGLYTYTNEKGVEVDINVVGDVVANASTIFNNAEVTNFIKEISEQTVGSVTYNSETKQFSYVDVAGNTQVVNIADVIKGSETVTTLTNNGSGSYTYVNEAGAPSDINVVSDVISNASTIFNNTDVVNELTKIVDSKETVTTLVHNTTAKTLVYNGEGEQSTTINLADITTSTPDTVLAVSGTGSTFTAATVNVVPSTVVGDVITTTAEGVVGWKAAAKNNVMGIKVISADYTVGNDDYTIIARKLTQDITITLPDAKTNTGRLLVINQYNVIIPNTNPDIQVPVKVNFNTDVVYSDAASYPYMTASMFGGVTNGSIKMTLQSDGENWYVITYTM</sequence>
<evidence type="ECO:0000313" key="1">
    <source>
        <dbReference type="EMBL" id="SHN21975.1"/>
    </source>
</evidence>
<dbReference type="RefSeq" id="WP_073398325.1">
    <property type="nucleotide sequence ID" value="NZ_FRBX01000010.1"/>
</dbReference>
<organism evidence="1 2">
    <name type="scientific">Flavobacterium pectinovorum</name>
    <dbReference type="NCBI Taxonomy" id="29533"/>
    <lineage>
        <taxon>Bacteria</taxon>
        <taxon>Pseudomonadati</taxon>
        <taxon>Bacteroidota</taxon>
        <taxon>Flavobacteriia</taxon>
        <taxon>Flavobacteriales</taxon>
        <taxon>Flavobacteriaceae</taxon>
        <taxon>Flavobacterium</taxon>
    </lineage>
</organism>
<evidence type="ECO:0000313" key="2">
    <source>
        <dbReference type="Proteomes" id="UP000184216"/>
    </source>
</evidence>
<reference evidence="1 2" key="1">
    <citation type="submission" date="2016-11" db="EMBL/GenBank/DDBJ databases">
        <authorList>
            <person name="Varghese N."/>
            <person name="Submissions S."/>
        </authorList>
    </citation>
    <scope>NUCLEOTIDE SEQUENCE [LARGE SCALE GENOMIC DNA]</scope>
    <source>
        <strain evidence="1 2">DSM 6368</strain>
    </source>
</reference>
<gene>
    <name evidence="1" type="ORF">SAMN05444387_4747</name>
</gene>
<dbReference type="EMBL" id="FRBX01000010">
    <property type="protein sequence ID" value="SHN21975.1"/>
    <property type="molecule type" value="Genomic_DNA"/>
</dbReference>
<name>A0ABY1JA33_9FLAO</name>
<protein>
    <submittedName>
        <fullName evidence="1">Uncharacterized protein</fullName>
    </submittedName>
</protein>
<comment type="caution">
    <text evidence="1">The sequence shown here is derived from an EMBL/GenBank/DDBJ whole genome shotgun (WGS) entry which is preliminary data.</text>
</comment>
<dbReference type="Proteomes" id="UP000184216">
    <property type="component" value="Unassembled WGS sequence"/>
</dbReference>